<evidence type="ECO:0000256" key="3">
    <source>
        <dbReference type="ARBA" id="ARBA00022692"/>
    </source>
</evidence>
<dbReference type="PANTHER" id="PTHR30250">
    <property type="entry name" value="PST FAMILY PREDICTED COLANIC ACID TRANSPORTER"/>
    <property type="match status" value="1"/>
</dbReference>
<keyword evidence="4" id="KW-1133">Transmembrane helix</keyword>
<proteinExistence type="predicted"/>
<keyword evidence="7" id="KW-1185">Reference proteome</keyword>
<keyword evidence="2" id="KW-1003">Cell membrane</keyword>
<dbReference type="GO" id="GO:0005886">
    <property type="term" value="C:plasma membrane"/>
    <property type="evidence" value="ECO:0007669"/>
    <property type="project" value="UniProtKB-SubCell"/>
</dbReference>
<dbReference type="InterPro" id="IPR002797">
    <property type="entry name" value="Polysacc_synth"/>
</dbReference>
<keyword evidence="3" id="KW-0812">Transmembrane</keyword>
<evidence type="ECO:0000256" key="5">
    <source>
        <dbReference type="ARBA" id="ARBA00023136"/>
    </source>
</evidence>
<name>A0A7H1ML65_9LACO</name>
<reference evidence="6 7" key="1">
    <citation type="submission" date="2019-08" db="EMBL/GenBank/DDBJ databases">
        <authorList>
            <person name="Chang H.C."/>
            <person name="Mun S.Y."/>
        </authorList>
    </citation>
    <scope>NUCLEOTIDE SEQUENCE [LARGE SCALE GENOMIC DNA]</scope>
    <source>
        <strain evidence="6 7">SK</strain>
    </source>
</reference>
<organism evidence="6 7">
    <name type="scientific">Weissella koreensis</name>
    <dbReference type="NCBI Taxonomy" id="165096"/>
    <lineage>
        <taxon>Bacteria</taxon>
        <taxon>Bacillati</taxon>
        <taxon>Bacillota</taxon>
        <taxon>Bacilli</taxon>
        <taxon>Lactobacillales</taxon>
        <taxon>Lactobacillaceae</taxon>
        <taxon>Weissella</taxon>
    </lineage>
</organism>
<dbReference type="PANTHER" id="PTHR30250:SF26">
    <property type="entry name" value="PSMA PROTEIN"/>
    <property type="match status" value="1"/>
</dbReference>
<evidence type="ECO:0000256" key="2">
    <source>
        <dbReference type="ARBA" id="ARBA00022475"/>
    </source>
</evidence>
<accession>A0A7H1ML65</accession>
<dbReference type="EMBL" id="CP043431">
    <property type="protein sequence ID" value="QNT64201.1"/>
    <property type="molecule type" value="Genomic_DNA"/>
</dbReference>
<dbReference type="AlphaFoldDB" id="A0A7H1ML65"/>
<comment type="subcellular location">
    <subcellularLocation>
        <location evidence="1">Cell membrane</location>
        <topology evidence="1">Multi-pass membrane protein</topology>
    </subcellularLocation>
</comment>
<evidence type="ECO:0000256" key="4">
    <source>
        <dbReference type="ARBA" id="ARBA00022989"/>
    </source>
</evidence>
<dbReference type="Pfam" id="PF01943">
    <property type="entry name" value="Polysacc_synt"/>
    <property type="match status" value="1"/>
</dbReference>
<evidence type="ECO:0000256" key="1">
    <source>
        <dbReference type="ARBA" id="ARBA00004651"/>
    </source>
</evidence>
<gene>
    <name evidence="6" type="ORF">FY536_02445</name>
</gene>
<dbReference type="InterPro" id="IPR050833">
    <property type="entry name" value="Poly_Biosynth_Transport"/>
</dbReference>
<evidence type="ECO:0000313" key="7">
    <source>
        <dbReference type="Proteomes" id="UP000516446"/>
    </source>
</evidence>
<sequence>MNNTSVSKNIFKNGSIAGMTFILTTILSFVVRTFFVKNLGEQYLGLNGVFSSVIQMLSLTDLGMETAFSFLLYKPIAHNDQFGIVKIIRTFKKVYETVGFLVLIIGLCLIPFLPSIIGEQGNNLDNVLLIYLLFLANSVGSYFFTYNRTILNSDQRNYVITLITFMVTFIGNLLQIAALIYLKSPVAYAFIMFCITLTSNFLINVNVKKYYPFIFKKYKKSELKLDNETRTTLIKNSIGGLSNKIGSMVVFASDNILLSIFVNLSTVGLYSNYTMITNNLTGLVNKMIQPVTASIGSMIQHSNNEVVKFFKRFNLVIYSLPLFIAPQLFILLRPFIQWWLGNNYVLSQEVTLLIVINLTIQIFRLPSLTFIDAYGLQWVQKWKSIFESAINLILSLVFLIHFNLGLKGILLGTIISTLITVSWYEPYIVLKYGIKVKVEHYIFDYIRGALGVIIATIVVWIVTHSLVGNGIMFILLLLIINLISSICILFVINIGNRTFKTLMIDMWRKFR</sequence>
<dbReference type="Proteomes" id="UP000516446">
    <property type="component" value="Chromosome"/>
</dbReference>
<keyword evidence="5" id="KW-0472">Membrane</keyword>
<evidence type="ECO:0000313" key="6">
    <source>
        <dbReference type="EMBL" id="QNT64201.1"/>
    </source>
</evidence>
<dbReference type="RefSeq" id="WP_104914521.1">
    <property type="nucleotide sequence ID" value="NZ_CP026847.1"/>
</dbReference>
<protein>
    <submittedName>
        <fullName evidence="6">Oligosaccharide flippase family protein</fullName>
    </submittedName>
</protein>